<gene>
    <name evidence="1" type="ORF">FOC1_g10001995</name>
</gene>
<dbReference type="VEuPathDB" id="FungiDB:FOC1_g10001995"/>
<sequence>MAVDEKWEAIDQIDIDIQVVAESSTNGCQKEWARSKARRCGTYRKTGHSARRCRIVIHISAEQDGN</sequence>
<dbReference type="EMBL" id="KB729952">
    <property type="protein sequence ID" value="ENH75841.1"/>
    <property type="molecule type" value="Genomic_DNA"/>
</dbReference>
<accession>N4V488</accession>
<evidence type="ECO:0000313" key="2">
    <source>
        <dbReference type="Proteomes" id="UP000016928"/>
    </source>
</evidence>
<dbReference type="HOGENOM" id="CLU_206085_0_0_1"/>
<organism evidence="1 2">
    <name type="scientific">Fusarium oxysporum f. sp. cubense (strain race 1)</name>
    <name type="common">Panama disease fungus</name>
    <dbReference type="NCBI Taxonomy" id="1229664"/>
    <lineage>
        <taxon>Eukaryota</taxon>
        <taxon>Fungi</taxon>
        <taxon>Dikarya</taxon>
        <taxon>Ascomycota</taxon>
        <taxon>Pezizomycotina</taxon>
        <taxon>Sordariomycetes</taxon>
        <taxon>Hypocreomycetidae</taxon>
        <taxon>Hypocreales</taxon>
        <taxon>Nectriaceae</taxon>
        <taxon>Fusarium</taxon>
        <taxon>Fusarium oxysporum species complex</taxon>
    </lineage>
</organism>
<name>N4V488_FUSC1</name>
<reference evidence="2" key="1">
    <citation type="submission" date="2012-09" db="EMBL/GenBank/DDBJ databases">
        <title>Genome sequencing and comparative transcriptomics of race 1 and race 4 of banana pathogen: Fusarium oxysporum f. sp. cubense.</title>
        <authorList>
            <person name="Fang X."/>
            <person name="Huang J."/>
        </authorList>
    </citation>
    <scope>NUCLEOTIDE SEQUENCE [LARGE SCALE GENOMIC DNA]</scope>
    <source>
        <strain evidence="2">race 1</strain>
    </source>
</reference>
<protein>
    <submittedName>
        <fullName evidence="1">Uncharacterized protein</fullName>
    </submittedName>
</protein>
<dbReference type="AlphaFoldDB" id="N4V488"/>
<reference evidence="2" key="2">
    <citation type="journal article" date="2014" name="PLoS ONE">
        <title>Genome and Transcriptome Analysis of the Fungal Pathogen Fusarium oxysporum f. sp. cubense Causing Banana Vascular Wilt Disease.</title>
        <authorList>
            <person name="Guo L."/>
            <person name="Han L."/>
            <person name="Yang L."/>
            <person name="Zeng H."/>
            <person name="Fan D."/>
            <person name="Zhu Y."/>
            <person name="Feng Y."/>
            <person name="Wang G."/>
            <person name="Peng C."/>
            <person name="Jiang X."/>
            <person name="Zhou D."/>
            <person name="Ni P."/>
            <person name="Liang C."/>
            <person name="Liu L."/>
            <person name="Wang J."/>
            <person name="Mao C."/>
            <person name="Fang X."/>
            <person name="Peng M."/>
            <person name="Huang J."/>
        </authorList>
    </citation>
    <scope>NUCLEOTIDE SEQUENCE [LARGE SCALE GENOMIC DNA]</scope>
    <source>
        <strain evidence="2">race 1</strain>
    </source>
</reference>
<dbReference type="Proteomes" id="UP000016928">
    <property type="component" value="Unassembled WGS sequence"/>
</dbReference>
<proteinExistence type="predicted"/>
<evidence type="ECO:0000313" key="1">
    <source>
        <dbReference type="EMBL" id="ENH75841.1"/>
    </source>
</evidence>